<feature type="transmembrane region" description="Helical" evidence="3">
    <location>
        <begin position="273"/>
        <end position="294"/>
    </location>
</feature>
<evidence type="ECO:0000256" key="3">
    <source>
        <dbReference type="SAM" id="Phobius"/>
    </source>
</evidence>
<protein>
    <submittedName>
        <fullName evidence="4">Spore germination protein</fullName>
    </submittedName>
</protein>
<organism evidence="4 5">
    <name type="scientific">Sporosarcina siberiensis</name>
    <dbReference type="NCBI Taxonomy" id="1365606"/>
    <lineage>
        <taxon>Bacteria</taxon>
        <taxon>Bacillati</taxon>
        <taxon>Bacillota</taxon>
        <taxon>Bacilli</taxon>
        <taxon>Bacillales</taxon>
        <taxon>Caryophanaceae</taxon>
        <taxon>Sporosarcina</taxon>
    </lineage>
</organism>
<dbReference type="Proteomes" id="UP001597218">
    <property type="component" value="Unassembled WGS sequence"/>
</dbReference>
<reference evidence="5" key="1">
    <citation type="journal article" date="2019" name="Int. J. Syst. Evol. Microbiol.">
        <title>The Global Catalogue of Microorganisms (GCM) 10K type strain sequencing project: providing services to taxonomists for standard genome sequencing and annotation.</title>
        <authorList>
            <consortium name="The Broad Institute Genomics Platform"/>
            <consortium name="The Broad Institute Genome Sequencing Center for Infectious Disease"/>
            <person name="Wu L."/>
            <person name="Ma J."/>
        </authorList>
    </citation>
    <scope>NUCLEOTIDE SEQUENCE [LARGE SCALE GENOMIC DNA]</scope>
    <source>
        <strain evidence="5">CGMCC 4.7177</strain>
    </source>
</reference>
<evidence type="ECO:0000256" key="2">
    <source>
        <dbReference type="ARBA" id="ARBA00023136"/>
    </source>
</evidence>
<dbReference type="PANTHER" id="PTHR22550:SF5">
    <property type="entry name" value="LEUCINE ZIPPER PROTEIN 4"/>
    <property type="match status" value="1"/>
</dbReference>
<sequence>MFNSGGKEDLIKGKEVLNAEEKTKDIIEVDLHFNVNKMKEVFSFPENNALKIRQLYLPHYNKNVAVLFIEGTIDTNIIDSHIIKPLLEKSDRQNKKRDFVFTILTSVLTTADAKEITTFQDVAADLVNGNTILFIENEKSAISVETAGFENRALSIPTNETDLVGPKVAFNESAAMNRSLLRRILKNPGLICETITIGKGNPRDISVMYLKDVADESIVKNVKDRIEKIETDAVLSLAQVEQYLDKSPYSLFPSSLLTERPDRTASFLLEGHVILLMDNAPVSLIAPITFWSLFHTVEDQYLRMPYGNFLRIIRLTSLLIALLLPGIYIATTTFHPGMIPTDLMLSIAATRERNPFPIIIEILIMEVSFEILREAGTRVPTVLGPTIGIVGALILGQAAVQANIISPILVVIVAITGLASFAIPDIQLNISIRMLRFILLFSAGFLGVFGFSIALAILVAYLVSHKSFGVPFFAPLTPYYPSSKDTLGRPIIWKQWLRPLSMSPKDKVRKPRPKGDADRD</sequence>
<feature type="transmembrane region" description="Helical" evidence="3">
    <location>
        <begin position="315"/>
        <end position="335"/>
    </location>
</feature>
<dbReference type="EMBL" id="JBHUGI010000035">
    <property type="protein sequence ID" value="MFD1929509.1"/>
    <property type="molecule type" value="Genomic_DNA"/>
</dbReference>
<feature type="transmembrane region" description="Helical" evidence="3">
    <location>
        <begin position="435"/>
        <end position="463"/>
    </location>
</feature>
<name>A0ABW4SKI7_9BACL</name>
<evidence type="ECO:0000313" key="5">
    <source>
        <dbReference type="Proteomes" id="UP001597218"/>
    </source>
</evidence>
<dbReference type="RefSeq" id="WP_381539715.1">
    <property type="nucleotide sequence ID" value="NZ_JBHUGI010000035.1"/>
</dbReference>
<dbReference type="PANTHER" id="PTHR22550">
    <property type="entry name" value="SPORE GERMINATION PROTEIN"/>
    <property type="match status" value="1"/>
</dbReference>
<gene>
    <name evidence="4" type="ORF">ACFSFY_15815</name>
</gene>
<dbReference type="PIRSF" id="PIRSF005690">
    <property type="entry name" value="GerBA"/>
    <property type="match status" value="1"/>
</dbReference>
<keyword evidence="2 3" id="KW-0472">Membrane</keyword>
<keyword evidence="3" id="KW-1133">Transmembrane helix</keyword>
<dbReference type="InterPro" id="IPR004995">
    <property type="entry name" value="Spore_Ger"/>
</dbReference>
<comment type="caution">
    <text evidence="4">The sequence shown here is derived from an EMBL/GenBank/DDBJ whole genome shotgun (WGS) entry which is preliminary data.</text>
</comment>
<keyword evidence="3" id="KW-0812">Transmembrane</keyword>
<keyword evidence="5" id="KW-1185">Reference proteome</keyword>
<evidence type="ECO:0000313" key="4">
    <source>
        <dbReference type="EMBL" id="MFD1929509.1"/>
    </source>
</evidence>
<evidence type="ECO:0000256" key="1">
    <source>
        <dbReference type="ARBA" id="ARBA00005278"/>
    </source>
</evidence>
<accession>A0ABW4SKI7</accession>
<dbReference type="InterPro" id="IPR050768">
    <property type="entry name" value="UPF0353/GerABKA_families"/>
</dbReference>
<dbReference type="Pfam" id="PF03323">
    <property type="entry name" value="GerA"/>
    <property type="match status" value="1"/>
</dbReference>
<feature type="transmembrane region" description="Helical" evidence="3">
    <location>
        <begin position="404"/>
        <end position="423"/>
    </location>
</feature>
<proteinExistence type="inferred from homology"/>
<comment type="similarity">
    <text evidence="1">Belongs to the GerABKA family.</text>
</comment>